<evidence type="ECO:0000313" key="3">
    <source>
        <dbReference type="EMBL" id="MPY11614.1"/>
    </source>
</evidence>
<evidence type="ECO:0000256" key="1">
    <source>
        <dbReference type="SAM" id="MobiDB-lite"/>
    </source>
</evidence>
<dbReference type="OrthoDB" id="3780655at2"/>
<dbReference type="InterPro" id="IPR041698">
    <property type="entry name" value="Methyltransf_25"/>
</dbReference>
<dbReference type="CDD" id="cd02440">
    <property type="entry name" value="AdoMet_MTases"/>
    <property type="match status" value="1"/>
</dbReference>
<dbReference type="PANTHER" id="PTHR13627">
    <property type="entry name" value="FUKUTIN RELATED PROTEIN"/>
    <property type="match status" value="1"/>
</dbReference>
<sequence>MSARALTADTDRLVITGAPVPSGDALSVLLAGRRIWTVRAPESDDDGSLTVPWPPSLSERLTGTARLAVEHGGREIAAGTAVFDAAGGEFDLSEPGTGVPQVVNKWGRIARSFEGRDAALIDHVLDEAEHLIQVLRRTAGIDLFVTGGTLLGPVRNGRIMAHDDDADLAYLSTHTNPSDVVLESLRIERTLVQEGYEVVRHSSGHLQLMFPGGTITDHFYLDIFTYFECEGWFYGTFHARERAESVTLHPLKPLPVNGRMLPGPAEPEQLLAAIYGPSWEVPDPTFTFVTPPAAFRRYYWWLNHFDVDRENWEDHHRAEIEGGPVTAPSGLAVAATSALPPSSAVLDLGCGLGADARYLAERGHRVLAVDYSRPALAWARENVAPDGGAIEFERANLTMARHALHLRKRCAELDGTVHVLANHLFNALSPLGWDTTLLLVKHLLAAPGSRAFVEVGVAGAEGSASWAEYQPVDWTRFQEQLARYSLVAEDQPDSGPGQHRDGHGKDRERTVLSRRVLVRREKG</sequence>
<evidence type="ECO:0000259" key="2">
    <source>
        <dbReference type="Pfam" id="PF13649"/>
    </source>
</evidence>
<keyword evidence="4" id="KW-1185">Reference proteome</keyword>
<dbReference type="InterPro" id="IPR052613">
    <property type="entry name" value="LicD_transferase"/>
</dbReference>
<accession>A0A7X1NRL6</accession>
<dbReference type="SUPFAM" id="SSF53335">
    <property type="entry name" value="S-adenosyl-L-methionine-dependent methyltransferases"/>
    <property type="match status" value="1"/>
</dbReference>
<name>A0A7X1NRL6_9MICC</name>
<feature type="domain" description="Methyltransferase" evidence="2">
    <location>
        <begin position="345"/>
        <end position="398"/>
    </location>
</feature>
<comment type="caution">
    <text evidence="3">The sequence shown here is derived from an EMBL/GenBank/DDBJ whole genome shotgun (WGS) entry which is preliminary data.</text>
</comment>
<dbReference type="GO" id="GO:0032259">
    <property type="term" value="P:methylation"/>
    <property type="evidence" value="ECO:0007669"/>
    <property type="project" value="UniProtKB-KW"/>
</dbReference>
<dbReference type="Pfam" id="PF13649">
    <property type="entry name" value="Methyltransf_25"/>
    <property type="match status" value="1"/>
</dbReference>
<dbReference type="GO" id="GO:0008168">
    <property type="term" value="F:methyltransferase activity"/>
    <property type="evidence" value="ECO:0007669"/>
    <property type="project" value="UniProtKB-KW"/>
</dbReference>
<dbReference type="PANTHER" id="PTHR13627:SF31">
    <property type="entry name" value="RIBITOL 5-PHOSPHATE TRANSFERASE FKRP"/>
    <property type="match status" value="1"/>
</dbReference>
<feature type="region of interest" description="Disordered" evidence="1">
    <location>
        <begin position="488"/>
        <end position="513"/>
    </location>
</feature>
<dbReference type="AlphaFoldDB" id="A0A7X1NRL6"/>
<dbReference type="RefSeq" id="WP_152816336.1">
    <property type="nucleotide sequence ID" value="NZ_VJXX01000004.1"/>
</dbReference>
<dbReference type="InterPro" id="IPR029063">
    <property type="entry name" value="SAM-dependent_MTases_sf"/>
</dbReference>
<keyword evidence="3" id="KW-0489">Methyltransferase</keyword>
<dbReference type="Gene3D" id="3.40.50.150">
    <property type="entry name" value="Vaccinia Virus protein VP39"/>
    <property type="match status" value="1"/>
</dbReference>
<keyword evidence="3" id="KW-0808">Transferase</keyword>
<evidence type="ECO:0000313" key="4">
    <source>
        <dbReference type="Proteomes" id="UP000326464"/>
    </source>
</evidence>
<gene>
    <name evidence="3" type="ORF">FNH21_12960</name>
</gene>
<reference evidence="4" key="1">
    <citation type="submission" date="2019-07" db="EMBL/GenBank/DDBJ databases">
        <title>Arthrobacter KR32 sp. nov., isolated from mountain cheese made of cows milk.</title>
        <authorList>
            <person name="Flegler A."/>
        </authorList>
    </citation>
    <scope>NUCLEOTIDE SEQUENCE [LARGE SCALE GENOMIC DNA]</scope>
    <source>
        <strain evidence="4">KR32</strain>
    </source>
</reference>
<dbReference type="Proteomes" id="UP000326464">
    <property type="component" value="Unassembled WGS sequence"/>
</dbReference>
<organism evidence="3 4">
    <name type="scientific">Arthrobacter bussei</name>
    <dbReference type="NCBI Taxonomy" id="2594179"/>
    <lineage>
        <taxon>Bacteria</taxon>
        <taxon>Bacillati</taxon>
        <taxon>Actinomycetota</taxon>
        <taxon>Actinomycetes</taxon>
        <taxon>Micrococcales</taxon>
        <taxon>Micrococcaceae</taxon>
        <taxon>Arthrobacter</taxon>
    </lineage>
</organism>
<proteinExistence type="predicted"/>
<feature type="compositionally biased region" description="Basic and acidic residues" evidence="1">
    <location>
        <begin position="498"/>
        <end position="511"/>
    </location>
</feature>
<dbReference type="EMBL" id="VJXX01000004">
    <property type="protein sequence ID" value="MPY11614.1"/>
    <property type="molecule type" value="Genomic_DNA"/>
</dbReference>
<protein>
    <submittedName>
        <fullName evidence="3">Class I SAM-dependent methyltransferase</fullName>
    </submittedName>
</protein>